<protein>
    <submittedName>
        <fullName evidence="7">M67 family metallopeptidase</fullName>
    </submittedName>
</protein>
<dbReference type="EMBL" id="JALQCW010000021">
    <property type="protein sequence ID" value="MCK9798088.1"/>
    <property type="molecule type" value="Genomic_DNA"/>
</dbReference>
<keyword evidence="5" id="KW-0482">Metalloprotease</keyword>
<dbReference type="Pfam" id="PF14464">
    <property type="entry name" value="Prok-JAB"/>
    <property type="match status" value="1"/>
</dbReference>
<keyword evidence="3" id="KW-0378">Hydrolase</keyword>
<dbReference type="PANTHER" id="PTHR34858:SF1">
    <property type="entry name" value="CYSO-CYSTEINE PEPTIDASE"/>
    <property type="match status" value="1"/>
</dbReference>
<dbReference type="GO" id="GO:0006508">
    <property type="term" value="P:proteolysis"/>
    <property type="evidence" value="ECO:0007669"/>
    <property type="project" value="UniProtKB-KW"/>
</dbReference>
<dbReference type="Gene3D" id="3.40.140.10">
    <property type="entry name" value="Cytidine Deaminase, domain 2"/>
    <property type="match status" value="1"/>
</dbReference>
<dbReference type="RefSeq" id="WP_268265037.1">
    <property type="nucleotide sequence ID" value="NZ_JALQCW010000021.1"/>
</dbReference>
<dbReference type="SUPFAM" id="SSF102712">
    <property type="entry name" value="JAB1/MPN domain"/>
    <property type="match status" value="1"/>
</dbReference>
<dbReference type="InterPro" id="IPR000555">
    <property type="entry name" value="JAMM/MPN+_dom"/>
</dbReference>
<dbReference type="GO" id="GO:0008270">
    <property type="term" value="F:zinc ion binding"/>
    <property type="evidence" value="ECO:0007669"/>
    <property type="project" value="TreeGrafter"/>
</dbReference>
<keyword evidence="1" id="KW-0645">Protease</keyword>
<evidence type="ECO:0000256" key="4">
    <source>
        <dbReference type="ARBA" id="ARBA00022833"/>
    </source>
</evidence>
<sequence>MLVILSELLEAALAHARDEHPQEACGVIAAQQGSRRPSRFIAMVNRAQSATFFEFDPNEQLRVWREMEARGEEPLVIYHSHTHSAAYPSKDDVLFANEPQAHYLILSTAPDCELPVRSFRIIDAKVTEETLQVLPAYVAV</sequence>
<evidence type="ECO:0000256" key="2">
    <source>
        <dbReference type="ARBA" id="ARBA00022723"/>
    </source>
</evidence>
<evidence type="ECO:0000313" key="8">
    <source>
        <dbReference type="Proteomes" id="UP001155059"/>
    </source>
</evidence>
<reference evidence="7 8" key="1">
    <citation type="journal article" date="2022" name="Int. J. Syst. Evol. Microbiol.">
        <title>Pseudomonas aegrilactucae sp. nov. and Pseudomonas morbosilactucae sp. nov., pathogens causing bacterial rot of lettuce in Japan.</title>
        <authorList>
            <person name="Sawada H."/>
            <person name="Fujikawa T."/>
            <person name="Satou M."/>
        </authorList>
    </citation>
    <scope>NUCLEOTIDE SEQUENCE [LARGE SCALE GENOMIC DNA]</scope>
    <source>
        <strain evidence="7 8">MAFF 302030</strain>
    </source>
</reference>
<dbReference type="PANTHER" id="PTHR34858">
    <property type="entry name" value="CYSO-CYSTEINE PEPTIDASE"/>
    <property type="match status" value="1"/>
</dbReference>
<name>A0A9X1YTU7_9PSED</name>
<organism evidence="7 8">
    <name type="scientific">Pseudomonas morbosilactucae</name>
    <dbReference type="NCBI Taxonomy" id="2938197"/>
    <lineage>
        <taxon>Bacteria</taxon>
        <taxon>Pseudomonadati</taxon>
        <taxon>Pseudomonadota</taxon>
        <taxon>Gammaproteobacteria</taxon>
        <taxon>Pseudomonadales</taxon>
        <taxon>Pseudomonadaceae</taxon>
        <taxon>Pseudomonas</taxon>
    </lineage>
</organism>
<dbReference type="Proteomes" id="UP001155059">
    <property type="component" value="Unassembled WGS sequence"/>
</dbReference>
<dbReference type="AlphaFoldDB" id="A0A9X1YTU7"/>
<comment type="caution">
    <text evidence="7">The sequence shown here is derived from an EMBL/GenBank/DDBJ whole genome shotgun (WGS) entry which is preliminary data.</text>
</comment>
<evidence type="ECO:0000256" key="5">
    <source>
        <dbReference type="ARBA" id="ARBA00023049"/>
    </source>
</evidence>
<dbReference type="InterPro" id="IPR051929">
    <property type="entry name" value="VirAsm_ModProt"/>
</dbReference>
<dbReference type="PROSITE" id="PS50249">
    <property type="entry name" value="MPN"/>
    <property type="match status" value="1"/>
</dbReference>
<dbReference type="SMART" id="SM00232">
    <property type="entry name" value="JAB_MPN"/>
    <property type="match status" value="1"/>
</dbReference>
<evidence type="ECO:0000259" key="6">
    <source>
        <dbReference type="PROSITE" id="PS50249"/>
    </source>
</evidence>
<feature type="domain" description="MPN" evidence="6">
    <location>
        <begin position="2"/>
        <end position="125"/>
    </location>
</feature>
<gene>
    <name evidence="7" type="ORF">M1B34_10210</name>
</gene>
<reference evidence="7 8" key="2">
    <citation type="journal article" date="2023" name="Plant Pathol.">
        <title>Dismantling and reorganizing Pseudomonas marginalis sensu#lato.</title>
        <authorList>
            <person name="Sawada H."/>
            <person name="Fujikawa T."/>
            <person name="Satou M."/>
        </authorList>
    </citation>
    <scope>NUCLEOTIDE SEQUENCE [LARGE SCALE GENOMIC DNA]</scope>
    <source>
        <strain evidence="7 8">MAFF 302030</strain>
    </source>
</reference>
<dbReference type="InterPro" id="IPR037518">
    <property type="entry name" value="MPN"/>
</dbReference>
<dbReference type="InterPro" id="IPR028090">
    <property type="entry name" value="JAB_dom_prok"/>
</dbReference>
<accession>A0A9X1YTU7</accession>
<evidence type="ECO:0000256" key="3">
    <source>
        <dbReference type="ARBA" id="ARBA00022801"/>
    </source>
</evidence>
<evidence type="ECO:0000313" key="7">
    <source>
        <dbReference type="EMBL" id="MCK9798088.1"/>
    </source>
</evidence>
<keyword evidence="2" id="KW-0479">Metal-binding</keyword>
<dbReference type="GO" id="GO:0008235">
    <property type="term" value="F:metalloexopeptidase activity"/>
    <property type="evidence" value="ECO:0007669"/>
    <property type="project" value="TreeGrafter"/>
</dbReference>
<keyword evidence="4" id="KW-0862">Zinc</keyword>
<dbReference type="CDD" id="cd08070">
    <property type="entry name" value="MPN_like"/>
    <property type="match status" value="1"/>
</dbReference>
<proteinExistence type="predicted"/>
<evidence type="ECO:0000256" key="1">
    <source>
        <dbReference type="ARBA" id="ARBA00022670"/>
    </source>
</evidence>